<dbReference type="Pfam" id="PF00302">
    <property type="entry name" value="CAT"/>
    <property type="match status" value="1"/>
</dbReference>
<reference evidence="1 2" key="1">
    <citation type="submission" date="2019-01" db="EMBL/GenBank/DDBJ databases">
        <authorList>
            <person name="Chen W.-M."/>
        </authorList>
    </citation>
    <scope>NUCLEOTIDE SEQUENCE [LARGE SCALE GENOMIC DNA]</scope>
    <source>
        <strain evidence="1 2">CCP-18</strain>
    </source>
</reference>
<sequence length="225" mass="24566">MDADAPYLPIDPAQGPRSRAFAFYREAERPRWGVTFPVELGALLTALPRWRERLPGLTAFVAYHHAVLRAANAVPALRQRLTPEGGAVEWRAVDATPTVLRADDSFAVARLVYAERLADFAGPALAAVAEALRPESPWGVRTAQTGELHMTTLPAVAFTHFTHARRGGFDDATPSLALGGFQREGERVHMAVNIEVHHALVDGVHVGRFAEALQGLLSEPERLWA</sequence>
<dbReference type="RefSeq" id="WP_127684153.1">
    <property type="nucleotide sequence ID" value="NZ_SACM01000006.1"/>
</dbReference>
<evidence type="ECO:0000313" key="2">
    <source>
        <dbReference type="Proteomes" id="UP000288587"/>
    </source>
</evidence>
<gene>
    <name evidence="1" type="ORF">EOD73_16530</name>
</gene>
<dbReference type="GO" id="GO:0008811">
    <property type="term" value="F:chloramphenicol O-acetyltransferase activity"/>
    <property type="evidence" value="ECO:0007669"/>
    <property type="project" value="InterPro"/>
</dbReference>
<dbReference type="InterPro" id="IPR001707">
    <property type="entry name" value="Cmp_AcTrfase"/>
</dbReference>
<dbReference type="OrthoDB" id="9801766at2"/>
<dbReference type="SMART" id="SM01059">
    <property type="entry name" value="CAT"/>
    <property type="match status" value="1"/>
</dbReference>
<comment type="caution">
    <text evidence="1">The sequence shown here is derived from an EMBL/GenBank/DDBJ whole genome shotgun (WGS) entry which is preliminary data.</text>
</comment>
<name>A0A3S2U9H0_9BURK</name>
<dbReference type="PANTHER" id="PTHR38474">
    <property type="entry name" value="SLR0299 PROTEIN"/>
    <property type="match status" value="1"/>
</dbReference>
<keyword evidence="2" id="KW-1185">Reference proteome</keyword>
<accession>A0A3S2U9H0</accession>
<proteinExistence type="predicted"/>
<dbReference type="AlphaFoldDB" id="A0A3S2U9H0"/>
<dbReference type="Proteomes" id="UP000288587">
    <property type="component" value="Unassembled WGS sequence"/>
</dbReference>
<evidence type="ECO:0000313" key="1">
    <source>
        <dbReference type="EMBL" id="RVT82345.1"/>
    </source>
</evidence>
<dbReference type="PANTHER" id="PTHR38474:SF1">
    <property type="entry name" value="SLR0299 PROTEIN"/>
    <property type="match status" value="1"/>
</dbReference>
<organism evidence="1 2">
    <name type="scientific">Inhella crocodyli</name>
    <dbReference type="NCBI Taxonomy" id="2499851"/>
    <lineage>
        <taxon>Bacteria</taxon>
        <taxon>Pseudomonadati</taxon>
        <taxon>Pseudomonadota</taxon>
        <taxon>Betaproteobacteria</taxon>
        <taxon>Burkholderiales</taxon>
        <taxon>Sphaerotilaceae</taxon>
        <taxon>Inhella</taxon>
    </lineage>
</organism>
<dbReference type="EMBL" id="SACM01000006">
    <property type="protein sequence ID" value="RVT82345.1"/>
    <property type="molecule type" value="Genomic_DNA"/>
</dbReference>
<evidence type="ECO:0008006" key="3">
    <source>
        <dbReference type="Google" id="ProtNLM"/>
    </source>
</evidence>
<dbReference type="Gene3D" id="3.30.559.10">
    <property type="entry name" value="Chloramphenicol acetyltransferase-like domain"/>
    <property type="match status" value="1"/>
</dbReference>
<dbReference type="InterPro" id="IPR023213">
    <property type="entry name" value="CAT-like_dom_sf"/>
</dbReference>
<dbReference type="SUPFAM" id="SSF52777">
    <property type="entry name" value="CoA-dependent acyltransferases"/>
    <property type="match status" value="1"/>
</dbReference>
<protein>
    <recommendedName>
        <fullName evidence="3">Chloramphenicol acetyltransferase</fullName>
    </recommendedName>
</protein>